<dbReference type="EMBL" id="PUFP01000025">
    <property type="protein sequence ID" value="TDG79598.1"/>
    <property type="molecule type" value="Genomic_DNA"/>
</dbReference>
<name>A0A4R5NRG4_LENBU</name>
<accession>A0A4R5NRG4</accession>
<dbReference type="Proteomes" id="UP000295181">
    <property type="component" value="Unassembled WGS sequence"/>
</dbReference>
<evidence type="ECO:0000313" key="2">
    <source>
        <dbReference type="Proteomes" id="UP000295181"/>
    </source>
</evidence>
<organism evidence="1 2">
    <name type="scientific">Lentilactobacillus buchneri DSM 20057</name>
    <dbReference type="NCBI Taxonomy" id="1423728"/>
    <lineage>
        <taxon>Bacteria</taxon>
        <taxon>Bacillati</taxon>
        <taxon>Bacillota</taxon>
        <taxon>Bacilli</taxon>
        <taxon>Lactobacillales</taxon>
        <taxon>Lactobacillaceae</taxon>
        <taxon>Lentilactobacillus</taxon>
    </lineage>
</organism>
<dbReference type="AlphaFoldDB" id="A0A4R5NRG4"/>
<sequence length="57" mass="6347">MTGWPDYYPRFGYQKASDYGIKSPTPVPDDVFMAKPLVDGGLDGVHGMVQYSKAFNM</sequence>
<evidence type="ECO:0008006" key="3">
    <source>
        <dbReference type="Google" id="ProtNLM"/>
    </source>
</evidence>
<reference evidence="1 2" key="1">
    <citation type="journal article" date="2019" name="Appl. Microbiol. Biotechnol.">
        <title>Uncovering carbohydrate metabolism through a genotype-phenotype association study of 56 lactic acid bacteria genomes.</title>
        <authorList>
            <person name="Buron-Moles G."/>
            <person name="Chailyan A."/>
            <person name="Dolejs I."/>
            <person name="Forster J."/>
            <person name="Miks M.H."/>
        </authorList>
    </citation>
    <scope>NUCLEOTIDE SEQUENCE [LARGE SCALE GENOMIC DNA]</scope>
    <source>
        <strain evidence="1 2">ATCC 4005</strain>
    </source>
</reference>
<protein>
    <recommendedName>
        <fullName evidence="3">N-acetyltransferase domain-containing protein</fullName>
    </recommendedName>
</protein>
<dbReference type="Gene3D" id="3.40.630.30">
    <property type="match status" value="1"/>
</dbReference>
<proteinExistence type="predicted"/>
<comment type="caution">
    <text evidence="1">The sequence shown here is derived from an EMBL/GenBank/DDBJ whole genome shotgun (WGS) entry which is preliminary data.</text>
</comment>
<evidence type="ECO:0000313" key="1">
    <source>
        <dbReference type="EMBL" id="TDG79598.1"/>
    </source>
</evidence>
<gene>
    <name evidence="1" type="ORF">C5L32_002058</name>
</gene>